<organism evidence="1 2">
    <name type="scientific">Lentilactobacillus terminaliae</name>
    <dbReference type="NCBI Taxonomy" id="3003483"/>
    <lineage>
        <taxon>Bacteria</taxon>
        <taxon>Bacillati</taxon>
        <taxon>Bacillota</taxon>
        <taxon>Bacilli</taxon>
        <taxon>Lactobacillales</taxon>
        <taxon>Lactobacillaceae</taxon>
        <taxon>Lentilactobacillus</taxon>
    </lineage>
</organism>
<dbReference type="EMBL" id="CP168151">
    <property type="protein sequence ID" value="XFD39564.1"/>
    <property type="molecule type" value="Genomic_DNA"/>
</dbReference>
<dbReference type="Proteomes" id="UP001149860">
    <property type="component" value="Chromosome"/>
</dbReference>
<reference evidence="1" key="1">
    <citation type="submission" date="2024-08" db="EMBL/GenBank/DDBJ databases">
        <title>Lentilactobacillus sp. nov., isolated from tree bark.</title>
        <authorList>
            <person name="Phuengjayaem S."/>
            <person name="Tanasupawat S."/>
        </authorList>
    </citation>
    <scope>NUCLEOTIDE SEQUENCE</scope>
    <source>
        <strain evidence="1">SPB1-3</strain>
    </source>
</reference>
<name>A0ACD5DDV2_9LACO</name>
<protein>
    <submittedName>
        <fullName evidence="1">Uncharacterized protein</fullName>
    </submittedName>
</protein>
<gene>
    <name evidence="1" type="ORF">O0236_009225</name>
</gene>
<evidence type="ECO:0000313" key="1">
    <source>
        <dbReference type="EMBL" id="XFD39564.1"/>
    </source>
</evidence>
<accession>A0ACD5DDV2</accession>
<evidence type="ECO:0000313" key="2">
    <source>
        <dbReference type="Proteomes" id="UP001149860"/>
    </source>
</evidence>
<keyword evidence="2" id="KW-1185">Reference proteome</keyword>
<proteinExistence type="predicted"/>
<sequence length="136" mass="15620">MKKTILWATIVLGMLGVLFVGSPSVNAATWHQGVPTFLKSGFWHENKPKDSYIKFSNRGIYYIFKEDNIDVYEGMVATDSRYKKTGKIYIIDNKISKTRHIMSTVRRTSKNKAIFHMNEKGGDHINTHITRISKLP</sequence>